<evidence type="ECO:0000313" key="9">
    <source>
        <dbReference type="EMBL" id="MBB5021250.1"/>
    </source>
</evidence>
<reference evidence="9 10" key="1">
    <citation type="submission" date="2020-08" db="EMBL/GenBank/DDBJ databases">
        <title>Genomic Encyclopedia of Type Strains, Phase IV (KMG-IV): sequencing the most valuable type-strain genomes for metagenomic binning, comparative biology and taxonomic classification.</title>
        <authorList>
            <person name="Goeker M."/>
        </authorList>
    </citation>
    <scope>NUCLEOTIDE SEQUENCE [LARGE SCALE GENOMIC DNA]</scope>
    <source>
        <strain evidence="9 10">DSM 22071</strain>
    </source>
</reference>
<dbReference type="UniPathway" id="UPA00344"/>
<comment type="similarity">
    <text evidence="7">Belongs to the MoaC family.</text>
</comment>
<dbReference type="PANTHER" id="PTHR22960">
    <property type="entry name" value="MOLYBDOPTERIN COFACTOR SYNTHESIS PROTEIN A"/>
    <property type="match status" value="1"/>
</dbReference>
<dbReference type="Gene3D" id="3.30.70.640">
    <property type="entry name" value="Molybdopterin cofactor biosynthesis C (MoaC) domain"/>
    <property type="match status" value="1"/>
</dbReference>
<dbReference type="InterPro" id="IPR036522">
    <property type="entry name" value="MoaC_sf"/>
</dbReference>
<evidence type="ECO:0000256" key="1">
    <source>
        <dbReference type="ARBA" id="ARBA00001637"/>
    </source>
</evidence>
<gene>
    <name evidence="7" type="primary">moaC</name>
    <name evidence="9" type="ORF">HNR37_000556</name>
</gene>
<feature type="active site" evidence="7">
    <location>
        <position position="125"/>
    </location>
</feature>
<name>A0A7W7Y366_9BACT</name>
<keyword evidence="10" id="KW-1185">Reference proteome</keyword>
<accession>A0A7W7Y366</accession>
<sequence>MNLTHFDQHGNAIMVDVSRKDDTVRIARATATVIAQTSTIDMIRQGSHKKGDVLGVARVAGIMAAKRTGDLIPMCHPIPVEGVNVDFEVGTDQVTVTTEVRTTYKTGIEMEAIVAASIAAATIYDMCKAVDRGMEITDVKLTYKAGGKSGVYQRQ</sequence>
<dbReference type="RefSeq" id="WP_183729605.1">
    <property type="nucleotide sequence ID" value="NZ_JACHID010000002.1"/>
</dbReference>
<evidence type="ECO:0000313" key="10">
    <source>
        <dbReference type="Proteomes" id="UP000528322"/>
    </source>
</evidence>
<evidence type="ECO:0000256" key="4">
    <source>
        <dbReference type="ARBA" id="ARBA00023150"/>
    </source>
</evidence>
<dbReference type="NCBIfam" id="TIGR00581">
    <property type="entry name" value="moaC"/>
    <property type="match status" value="1"/>
</dbReference>
<comment type="pathway">
    <text evidence="2 7">Cofactor biosynthesis; molybdopterin biosynthesis.</text>
</comment>
<dbReference type="EMBL" id="JACHID010000002">
    <property type="protein sequence ID" value="MBB5021250.1"/>
    <property type="molecule type" value="Genomic_DNA"/>
</dbReference>
<evidence type="ECO:0000256" key="3">
    <source>
        <dbReference type="ARBA" id="ARBA00012575"/>
    </source>
</evidence>
<keyword evidence="4 7" id="KW-0501">Molybdenum cofactor biosynthesis</keyword>
<feature type="domain" description="Molybdopterin cofactor biosynthesis C (MoaC)" evidence="8">
    <location>
        <begin position="14"/>
        <end position="147"/>
    </location>
</feature>
<comment type="subunit">
    <text evidence="7">Homohexamer; trimer of dimers.</text>
</comment>
<dbReference type="GO" id="GO:0061798">
    <property type="term" value="F:GTP 3',8'-cyclase activity"/>
    <property type="evidence" value="ECO:0007669"/>
    <property type="project" value="TreeGrafter"/>
</dbReference>
<dbReference type="NCBIfam" id="NF006870">
    <property type="entry name" value="PRK09364.1"/>
    <property type="match status" value="1"/>
</dbReference>
<dbReference type="InterPro" id="IPR047594">
    <property type="entry name" value="MoaC_bact/euk"/>
</dbReference>
<dbReference type="EC" id="4.6.1.17" evidence="3 7"/>
<evidence type="ECO:0000256" key="2">
    <source>
        <dbReference type="ARBA" id="ARBA00005046"/>
    </source>
</evidence>
<comment type="function">
    <text evidence="6 7">Catalyzes the conversion of (8S)-3',8-cyclo-7,8-dihydroguanosine 5'-triphosphate to cyclic pyranopterin monophosphate (cPMP).</text>
</comment>
<feature type="binding site" evidence="7">
    <location>
        <begin position="110"/>
        <end position="111"/>
    </location>
    <ligand>
        <name>substrate</name>
    </ligand>
</feature>
<dbReference type="Proteomes" id="UP000528322">
    <property type="component" value="Unassembled WGS sequence"/>
</dbReference>
<dbReference type="SUPFAM" id="SSF55040">
    <property type="entry name" value="Molybdenum cofactor biosynthesis protein C, MoaC"/>
    <property type="match status" value="1"/>
</dbReference>
<evidence type="ECO:0000256" key="7">
    <source>
        <dbReference type="HAMAP-Rule" id="MF_01224"/>
    </source>
</evidence>
<dbReference type="AlphaFoldDB" id="A0A7W7Y366"/>
<dbReference type="InterPro" id="IPR002820">
    <property type="entry name" value="Mopterin_CF_biosynth-C_dom"/>
</dbReference>
<evidence type="ECO:0000256" key="6">
    <source>
        <dbReference type="ARBA" id="ARBA00055087"/>
    </source>
</evidence>
<dbReference type="HAMAP" id="MF_01224_B">
    <property type="entry name" value="MoaC_B"/>
    <property type="match status" value="1"/>
</dbReference>
<dbReference type="GO" id="GO:0006777">
    <property type="term" value="P:Mo-molybdopterin cofactor biosynthetic process"/>
    <property type="evidence" value="ECO:0007669"/>
    <property type="project" value="UniProtKB-UniRule"/>
</dbReference>
<feature type="binding site" evidence="7">
    <location>
        <begin position="74"/>
        <end position="76"/>
    </location>
    <ligand>
        <name>substrate</name>
    </ligand>
</feature>
<dbReference type="Pfam" id="PF01967">
    <property type="entry name" value="MoaC"/>
    <property type="match status" value="1"/>
</dbReference>
<organism evidence="9 10">
    <name type="scientific">Desulfurispira natronophila</name>
    <dbReference type="NCBI Taxonomy" id="682562"/>
    <lineage>
        <taxon>Bacteria</taxon>
        <taxon>Pseudomonadati</taxon>
        <taxon>Chrysiogenota</taxon>
        <taxon>Chrysiogenia</taxon>
        <taxon>Chrysiogenales</taxon>
        <taxon>Chrysiogenaceae</taxon>
        <taxon>Desulfurispira</taxon>
    </lineage>
</organism>
<protein>
    <recommendedName>
        <fullName evidence="3 7">Cyclic pyranopterin monophosphate synthase</fullName>
        <ecNumber evidence="3 7">4.6.1.17</ecNumber>
    </recommendedName>
    <alternativeName>
        <fullName evidence="7">Molybdenum cofactor biosynthesis protein C</fullName>
    </alternativeName>
</protein>
<dbReference type="InterPro" id="IPR023045">
    <property type="entry name" value="MoaC"/>
</dbReference>
<evidence type="ECO:0000259" key="8">
    <source>
        <dbReference type="Pfam" id="PF01967"/>
    </source>
</evidence>
<proteinExistence type="inferred from homology"/>
<evidence type="ECO:0000256" key="5">
    <source>
        <dbReference type="ARBA" id="ARBA00023239"/>
    </source>
</evidence>
<dbReference type="GO" id="GO:0061799">
    <property type="term" value="F:cyclic pyranopterin monophosphate synthase activity"/>
    <property type="evidence" value="ECO:0007669"/>
    <property type="project" value="UniProtKB-UniRule"/>
</dbReference>
<keyword evidence="5 7" id="KW-0456">Lyase</keyword>
<dbReference type="PANTHER" id="PTHR22960:SF0">
    <property type="entry name" value="MOLYBDENUM COFACTOR BIOSYNTHESIS PROTEIN 1"/>
    <property type="match status" value="1"/>
</dbReference>
<dbReference type="InterPro" id="IPR050105">
    <property type="entry name" value="MoCo_biosynth_MoaA/MoaC"/>
</dbReference>
<comment type="catalytic activity">
    <reaction evidence="1 7">
        <text>(8S)-3',8-cyclo-7,8-dihydroguanosine 5'-triphosphate = cyclic pyranopterin phosphate + diphosphate</text>
        <dbReference type="Rhea" id="RHEA:49580"/>
        <dbReference type="ChEBI" id="CHEBI:33019"/>
        <dbReference type="ChEBI" id="CHEBI:59648"/>
        <dbReference type="ChEBI" id="CHEBI:131766"/>
        <dbReference type="EC" id="4.6.1.17"/>
    </reaction>
</comment>
<comment type="caution">
    <text evidence="9">The sequence shown here is derived from an EMBL/GenBank/DDBJ whole genome shotgun (WGS) entry which is preliminary data.</text>
</comment>